<accession>A0A1G6VTN2</accession>
<protein>
    <recommendedName>
        <fullName evidence="5">DUF4129 domain-containing protein</fullName>
    </recommendedName>
</protein>
<sequence length="264" mass="29920">MHSRSGSILRLHCSICLLLIAIAGFAQVEDSVAAPVSDTAIVYDSVVETREAGAHSFNSVESFEQERTAVRALPDSFTNGLRKDGDFDYVKNGLRPPSGAAATSAGSKSGFFRILAGFLTVLPYIAIGLFVVLLVWYLAANNFILFRTKSKSIAAPTVLEERQDIFSIDYTVSIRQALQQKNYRLAIRLQYLELLKILSDKDLIHFVPDKTNIEYLLQMRATRYYDDFFAATRNYEYSWYGLFEISENMYQKINSTFQQLKQKL</sequence>
<dbReference type="EMBL" id="FMZO01000010">
    <property type="protein sequence ID" value="SDD56918.1"/>
    <property type="molecule type" value="Genomic_DNA"/>
</dbReference>
<proteinExistence type="predicted"/>
<evidence type="ECO:0000256" key="1">
    <source>
        <dbReference type="SAM" id="Phobius"/>
    </source>
</evidence>
<dbReference type="AlphaFoldDB" id="A0A1G6VTN2"/>
<organism evidence="3 4">
    <name type="scientific">Niabella drilacis (strain DSM 25811 / CCM 8410 / CCUG 62505 / LMG 26954 / E90)</name>
    <dbReference type="NCBI Taxonomy" id="1285928"/>
    <lineage>
        <taxon>Bacteria</taxon>
        <taxon>Pseudomonadati</taxon>
        <taxon>Bacteroidota</taxon>
        <taxon>Chitinophagia</taxon>
        <taxon>Chitinophagales</taxon>
        <taxon>Chitinophagaceae</taxon>
        <taxon>Niabella</taxon>
    </lineage>
</organism>
<feature type="transmembrane region" description="Helical" evidence="1">
    <location>
        <begin position="114"/>
        <end position="139"/>
    </location>
</feature>
<evidence type="ECO:0000256" key="2">
    <source>
        <dbReference type="SAM" id="SignalP"/>
    </source>
</evidence>
<keyword evidence="4" id="KW-1185">Reference proteome</keyword>
<gene>
    <name evidence="3" type="ORF">SAMN04487894_110147</name>
</gene>
<feature type="chain" id="PRO_5011786752" description="DUF4129 domain-containing protein" evidence="2">
    <location>
        <begin position="29"/>
        <end position="264"/>
    </location>
</feature>
<feature type="signal peptide" evidence="2">
    <location>
        <begin position="1"/>
        <end position="28"/>
    </location>
</feature>
<dbReference type="STRING" id="1285928.SAMN04487894_110147"/>
<keyword evidence="1" id="KW-0472">Membrane</keyword>
<keyword evidence="1" id="KW-1133">Transmembrane helix</keyword>
<dbReference type="OrthoDB" id="5491447at2"/>
<evidence type="ECO:0000313" key="4">
    <source>
        <dbReference type="Proteomes" id="UP000198757"/>
    </source>
</evidence>
<evidence type="ECO:0000313" key="3">
    <source>
        <dbReference type="EMBL" id="SDD56918.1"/>
    </source>
</evidence>
<name>A0A1G6VTN2_NIADE</name>
<keyword evidence="2" id="KW-0732">Signal</keyword>
<dbReference type="Proteomes" id="UP000198757">
    <property type="component" value="Unassembled WGS sequence"/>
</dbReference>
<reference evidence="4" key="1">
    <citation type="submission" date="2016-10" db="EMBL/GenBank/DDBJ databases">
        <authorList>
            <person name="Varghese N."/>
            <person name="Submissions S."/>
        </authorList>
    </citation>
    <scope>NUCLEOTIDE SEQUENCE [LARGE SCALE GENOMIC DNA]</scope>
    <source>
        <strain evidence="4">DSM 25811 / CCM 8410 / LMG 26954 / E90</strain>
    </source>
</reference>
<dbReference type="RefSeq" id="WP_090391501.1">
    <property type="nucleotide sequence ID" value="NZ_FMZO01000010.1"/>
</dbReference>
<evidence type="ECO:0008006" key="5">
    <source>
        <dbReference type="Google" id="ProtNLM"/>
    </source>
</evidence>
<keyword evidence="1" id="KW-0812">Transmembrane</keyword>